<dbReference type="Gene3D" id="3.40.960.10">
    <property type="entry name" value="VSR Endonuclease"/>
    <property type="match status" value="1"/>
</dbReference>
<comment type="function">
    <text evidence="6">May nick specific sequences that contain T:G mispairs resulting from m5C-deamination.</text>
</comment>
<keyword evidence="1 6" id="KW-0540">Nuclease</keyword>
<dbReference type="Proteomes" id="UP000018780">
    <property type="component" value="Chromosome"/>
</dbReference>
<dbReference type="KEGG" id="lmd:METH_12625"/>
<dbReference type="GO" id="GO:0016787">
    <property type="term" value="F:hydrolase activity"/>
    <property type="evidence" value="ECO:0007669"/>
    <property type="project" value="UniProtKB-KW"/>
</dbReference>
<dbReference type="GO" id="GO:0006298">
    <property type="term" value="P:mismatch repair"/>
    <property type="evidence" value="ECO:0007669"/>
    <property type="project" value="UniProtKB-UniRule"/>
</dbReference>
<evidence type="ECO:0000256" key="6">
    <source>
        <dbReference type="PIRNR" id="PIRNR018267"/>
    </source>
</evidence>
<dbReference type="REBASE" id="75903">
    <property type="entry name" value="V.Lme14336ORF12615P"/>
</dbReference>
<evidence type="ECO:0000256" key="2">
    <source>
        <dbReference type="ARBA" id="ARBA00022759"/>
    </source>
</evidence>
<dbReference type="PATRIC" id="fig|999552.6.peg.2522"/>
<dbReference type="GO" id="GO:0004519">
    <property type="term" value="F:endonuclease activity"/>
    <property type="evidence" value="ECO:0007669"/>
    <property type="project" value="UniProtKB-KW"/>
</dbReference>
<dbReference type="OrthoDB" id="9801520at2"/>
<evidence type="ECO:0000313" key="7">
    <source>
        <dbReference type="EMBL" id="AHD01413.1"/>
    </source>
</evidence>
<dbReference type="HOGENOM" id="CLU_111913_3_0_5"/>
<evidence type="ECO:0000256" key="5">
    <source>
        <dbReference type="ARBA" id="ARBA00023204"/>
    </source>
</evidence>
<dbReference type="CDD" id="cd00221">
    <property type="entry name" value="Vsr"/>
    <property type="match status" value="1"/>
</dbReference>
<keyword evidence="4 6" id="KW-0378">Hydrolase</keyword>
<dbReference type="RefSeq" id="WP_024090757.1">
    <property type="nucleotide sequence ID" value="NC_023135.1"/>
</dbReference>
<reference evidence="7 8" key="1">
    <citation type="submission" date="2013-09" db="EMBL/GenBank/DDBJ databases">
        <authorList>
            <consortium name="DOE Joint Genome Institute"/>
            <person name="Klenk H.-P."/>
            <person name="Huntemann M."/>
            <person name="Han J."/>
            <person name="Chen A."/>
            <person name="Kyrpides N."/>
            <person name="Mavromatis K."/>
            <person name="Markowitz V."/>
            <person name="Palaniappan K."/>
            <person name="Ivanova N."/>
            <person name="Schaumberg A."/>
            <person name="Pati A."/>
            <person name="Liolios K."/>
            <person name="Nordberg H.P."/>
            <person name="Cantor M.N."/>
            <person name="Hua S.X."/>
            <person name="Woyke T."/>
        </authorList>
    </citation>
    <scope>NUCLEOTIDE SEQUENCE [LARGE SCALE GENOMIC DNA]</scope>
    <source>
        <strain evidence="7 8">DSM 14336</strain>
    </source>
</reference>
<dbReference type="SUPFAM" id="SSF52980">
    <property type="entry name" value="Restriction endonuclease-like"/>
    <property type="match status" value="1"/>
</dbReference>
<protein>
    <recommendedName>
        <fullName evidence="6">Very short patch repair endonuclease</fullName>
        <ecNumber evidence="6">3.1.-.-</ecNumber>
    </recommendedName>
</protein>
<keyword evidence="3 6" id="KW-0227">DNA damage</keyword>
<dbReference type="InterPro" id="IPR011335">
    <property type="entry name" value="Restrct_endonuc-II-like"/>
</dbReference>
<dbReference type="Pfam" id="PF03852">
    <property type="entry name" value="Vsr"/>
    <property type="match status" value="1"/>
</dbReference>
<comment type="similarity">
    <text evidence="6">Belongs to the vsr family.</text>
</comment>
<gene>
    <name evidence="7" type="ORF">METH_12625</name>
</gene>
<keyword evidence="5 6" id="KW-0234">DNA repair</keyword>
<dbReference type="PIRSF" id="PIRSF018267">
    <property type="entry name" value="VSR_endonuc"/>
    <property type="match status" value="1"/>
</dbReference>
<dbReference type="EC" id="3.1.-.-" evidence="6"/>
<proteinExistence type="inferred from homology"/>
<keyword evidence="8" id="KW-1185">Reference proteome</keyword>
<dbReference type="STRING" id="999552.METH_12625"/>
<dbReference type="NCBIfam" id="TIGR00632">
    <property type="entry name" value="vsr"/>
    <property type="match status" value="1"/>
</dbReference>
<sequence>MADTLTPERRSANMAKIRAKHTKPEMLVRRMVHGMGFRYRLHRKDLPGKPDLVFGPRRKVIFVHGCFWHLHKCRDGRIPASRRDYWEPKLLRNTQRDAQQQAALQAAGWQVLILWECETKDQDALQNRLRDFLQNEK</sequence>
<evidence type="ECO:0000256" key="1">
    <source>
        <dbReference type="ARBA" id="ARBA00022722"/>
    </source>
</evidence>
<evidence type="ECO:0000313" key="8">
    <source>
        <dbReference type="Proteomes" id="UP000018780"/>
    </source>
</evidence>
<dbReference type="InterPro" id="IPR004603">
    <property type="entry name" value="DNA_mismatch_endonuc_vsr"/>
</dbReference>
<organism evidence="7 8">
    <name type="scientific">Leisingera methylohalidivorans DSM 14336</name>
    <dbReference type="NCBI Taxonomy" id="999552"/>
    <lineage>
        <taxon>Bacteria</taxon>
        <taxon>Pseudomonadati</taxon>
        <taxon>Pseudomonadota</taxon>
        <taxon>Alphaproteobacteria</taxon>
        <taxon>Rhodobacterales</taxon>
        <taxon>Roseobacteraceae</taxon>
        <taxon>Leisingera</taxon>
    </lineage>
</organism>
<name>V9VTS6_9RHOB</name>
<keyword evidence="2 6" id="KW-0255">Endonuclease</keyword>
<accession>V9VTS6</accession>
<evidence type="ECO:0000256" key="4">
    <source>
        <dbReference type="ARBA" id="ARBA00022801"/>
    </source>
</evidence>
<evidence type="ECO:0000256" key="3">
    <source>
        <dbReference type="ARBA" id="ARBA00022763"/>
    </source>
</evidence>
<dbReference type="EMBL" id="CP006773">
    <property type="protein sequence ID" value="AHD01413.1"/>
    <property type="molecule type" value="Genomic_DNA"/>
</dbReference>
<dbReference type="AlphaFoldDB" id="V9VTS6"/>